<feature type="domain" description="ABC transporter" evidence="6">
    <location>
        <begin position="21"/>
        <end position="258"/>
    </location>
</feature>
<keyword evidence="1" id="KW-0813">Transport</keyword>
<keyword evidence="8" id="KW-1185">Reference proteome</keyword>
<evidence type="ECO:0000256" key="2">
    <source>
        <dbReference type="ARBA" id="ARBA00022741"/>
    </source>
</evidence>
<organism evidence="7 8">
    <name type="scientific">Shewanella algae</name>
    <dbReference type="NCBI Taxonomy" id="38313"/>
    <lineage>
        <taxon>Bacteria</taxon>
        <taxon>Pseudomonadati</taxon>
        <taxon>Pseudomonadota</taxon>
        <taxon>Gammaproteobacteria</taxon>
        <taxon>Alteromonadales</taxon>
        <taxon>Shewanellaceae</taxon>
        <taxon>Shewanella</taxon>
    </lineage>
</organism>
<evidence type="ECO:0000313" key="7">
    <source>
        <dbReference type="EMBL" id="SUJ11110.1"/>
    </source>
</evidence>
<dbReference type="InterPro" id="IPR003593">
    <property type="entry name" value="AAA+_ATPase"/>
</dbReference>
<dbReference type="AlphaFoldDB" id="A0A380C1U5"/>
<dbReference type="FunFam" id="3.40.50.300:FF:000032">
    <property type="entry name" value="Export ABC transporter ATP-binding protein"/>
    <property type="match status" value="1"/>
</dbReference>
<reference evidence="7 8" key="1">
    <citation type="submission" date="2018-06" db="EMBL/GenBank/DDBJ databases">
        <authorList>
            <consortium name="Pathogen Informatics"/>
            <person name="Doyle S."/>
        </authorList>
    </citation>
    <scope>NUCLEOTIDE SEQUENCE [LARGE SCALE GENOMIC DNA]</scope>
    <source>
        <strain evidence="7 8">NCTC10738</strain>
    </source>
</reference>
<keyword evidence="7" id="KW-0449">Lipoprotein</keyword>
<dbReference type="GO" id="GO:0005524">
    <property type="term" value="F:ATP binding"/>
    <property type="evidence" value="ECO:0007669"/>
    <property type="project" value="UniProtKB-KW"/>
</dbReference>
<dbReference type="PROSITE" id="PS50893">
    <property type="entry name" value="ABC_TRANSPORTER_2"/>
    <property type="match status" value="1"/>
</dbReference>
<protein>
    <submittedName>
        <fullName evidence="7">Lipoprotein-releasing system ATP-binding protein LolD</fullName>
        <ecNumber evidence="7">3.6.3.-</ecNumber>
    </submittedName>
</protein>
<accession>A0A380C1U5</accession>
<keyword evidence="2" id="KW-0547">Nucleotide-binding</keyword>
<comment type="similarity">
    <text evidence="4">Belongs to the ABC transporter superfamily. Macrolide exporter (TC 3.A.1.122) family.</text>
</comment>
<name>A0A380C1U5_9GAMM</name>
<dbReference type="GO" id="GO:0016887">
    <property type="term" value="F:ATP hydrolysis activity"/>
    <property type="evidence" value="ECO:0007669"/>
    <property type="project" value="InterPro"/>
</dbReference>
<dbReference type="CDD" id="cd03255">
    <property type="entry name" value="ABC_MJ0796_LolCDE_FtsE"/>
    <property type="match status" value="1"/>
</dbReference>
<evidence type="ECO:0000256" key="1">
    <source>
        <dbReference type="ARBA" id="ARBA00022448"/>
    </source>
</evidence>
<sequence length="270" mass="29310">MTGINASGRKHKEAILKNSAIKVSHLVKTVTTQEGDLTILSGINLDVKPGQSVAILGPSGSGKSTLLGLLAALDTPSSGEIWLDGSALAGLNEEQKAALRKRKVSFIFQSFMLVDTLNALENVMLPAELAGIKDARERAQAMLERVGLGHRLNHYPKQLSGGEQQRVAIARAFISEPKVLFADEPTGNLDKHNADRVADMLFELNRESSTTLILVTHDMQLASRCERQLEMHEGRLYEQGQQTLPEEASLHEAKTESQVPAASVTAEEGR</sequence>
<dbReference type="InterPro" id="IPR027417">
    <property type="entry name" value="P-loop_NTPase"/>
</dbReference>
<dbReference type="Pfam" id="PF00005">
    <property type="entry name" value="ABC_tran"/>
    <property type="match status" value="1"/>
</dbReference>
<gene>
    <name evidence="7" type="primary">lolD_3</name>
    <name evidence="7" type="ORF">NCTC10738_04327</name>
</gene>
<keyword evidence="7" id="KW-0378">Hydrolase</keyword>
<feature type="region of interest" description="Disordered" evidence="5">
    <location>
        <begin position="245"/>
        <end position="270"/>
    </location>
</feature>
<dbReference type="GO" id="GO:1902495">
    <property type="term" value="C:transmembrane transporter complex"/>
    <property type="evidence" value="ECO:0007669"/>
    <property type="project" value="UniProtKB-ARBA"/>
</dbReference>
<dbReference type="InterPro" id="IPR003439">
    <property type="entry name" value="ABC_transporter-like_ATP-bd"/>
</dbReference>
<evidence type="ECO:0000256" key="5">
    <source>
        <dbReference type="SAM" id="MobiDB-lite"/>
    </source>
</evidence>
<keyword evidence="3 7" id="KW-0067">ATP-binding</keyword>
<dbReference type="RefSeq" id="WP_115390519.1">
    <property type="nucleotide sequence ID" value="NZ_JADZHC010000044.1"/>
</dbReference>
<evidence type="ECO:0000313" key="8">
    <source>
        <dbReference type="Proteomes" id="UP000254069"/>
    </source>
</evidence>
<dbReference type="EMBL" id="UGYO01000002">
    <property type="protein sequence ID" value="SUJ11110.1"/>
    <property type="molecule type" value="Genomic_DNA"/>
</dbReference>
<dbReference type="Gene3D" id="3.40.50.300">
    <property type="entry name" value="P-loop containing nucleotide triphosphate hydrolases"/>
    <property type="match status" value="1"/>
</dbReference>
<dbReference type="EC" id="3.6.3.-" evidence="7"/>
<dbReference type="SUPFAM" id="SSF52540">
    <property type="entry name" value="P-loop containing nucleoside triphosphate hydrolases"/>
    <property type="match status" value="1"/>
</dbReference>
<dbReference type="InterPro" id="IPR017911">
    <property type="entry name" value="MacB-like_ATP-bd"/>
</dbReference>
<dbReference type="Proteomes" id="UP000254069">
    <property type="component" value="Unassembled WGS sequence"/>
</dbReference>
<dbReference type="InterPro" id="IPR017871">
    <property type="entry name" value="ABC_transporter-like_CS"/>
</dbReference>
<dbReference type="PANTHER" id="PTHR42798:SF2">
    <property type="entry name" value="ABC TRANSPORTER ATP-BINDING PROTEIN MG467-RELATED"/>
    <property type="match status" value="1"/>
</dbReference>
<evidence type="ECO:0000259" key="6">
    <source>
        <dbReference type="PROSITE" id="PS50893"/>
    </source>
</evidence>
<evidence type="ECO:0000256" key="3">
    <source>
        <dbReference type="ARBA" id="ARBA00022840"/>
    </source>
</evidence>
<dbReference type="GO" id="GO:0022857">
    <property type="term" value="F:transmembrane transporter activity"/>
    <property type="evidence" value="ECO:0007669"/>
    <property type="project" value="UniProtKB-ARBA"/>
</dbReference>
<dbReference type="SMART" id="SM00382">
    <property type="entry name" value="AAA"/>
    <property type="match status" value="1"/>
</dbReference>
<dbReference type="PROSITE" id="PS00211">
    <property type="entry name" value="ABC_TRANSPORTER_1"/>
    <property type="match status" value="1"/>
</dbReference>
<evidence type="ECO:0000256" key="4">
    <source>
        <dbReference type="ARBA" id="ARBA00038388"/>
    </source>
</evidence>
<proteinExistence type="inferred from homology"/>
<dbReference type="PANTHER" id="PTHR42798">
    <property type="entry name" value="LIPOPROTEIN-RELEASING SYSTEM ATP-BINDING PROTEIN LOLD"/>
    <property type="match status" value="1"/>
</dbReference>